<evidence type="ECO:0000256" key="3">
    <source>
        <dbReference type="ARBA" id="ARBA00022679"/>
    </source>
</evidence>
<comment type="caution">
    <text evidence="5">The sequence shown here is derived from an EMBL/GenBank/DDBJ whole genome shotgun (WGS) entry which is preliminary data.</text>
</comment>
<comment type="similarity">
    <text evidence="1">Belongs to the glycosyltransferase 2 family.</text>
</comment>
<feature type="domain" description="Glycosyltransferase 2-like" evidence="4">
    <location>
        <begin position="12"/>
        <end position="170"/>
    </location>
</feature>
<sequence>MLEGMRMVPDISVLMGIYNEKKKEQVEMAISSILNQSYSNFEFIICDDGSSEEFFLWLQEYCKTDERIHLLRNEKNEGLSKALNRCLKYAKGEYIARMDADDISLPERFEKQVMFLKTHPEYAFTGSAVSLIDEGGIWGERKPSERPQKTDFLWTSPFIHPSIMMKTSVLQNMNGYTTADYAERTEDYDLFMRLYAAGEKGYNLQEKLFLYREDRNAFAKRKYRYRINEAKVRYIGFGQLGIRKGSMKYIIKPLVVGVLPGFVLQKLHKRQFGEKEG</sequence>
<dbReference type="AlphaFoldDB" id="C7G9E8"/>
<evidence type="ECO:0000259" key="4">
    <source>
        <dbReference type="Pfam" id="PF00535"/>
    </source>
</evidence>
<dbReference type="InterPro" id="IPR001173">
    <property type="entry name" value="Glyco_trans_2-like"/>
</dbReference>
<dbReference type="HOGENOM" id="CLU_025996_0_9_9"/>
<dbReference type="EMBL" id="ABYJ02000069">
    <property type="protein sequence ID" value="EEV01498.1"/>
    <property type="molecule type" value="Genomic_DNA"/>
</dbReference>
<reference evidence="5 6" key="1">
    <citation type="submission" date="2009-08" db="EMBL/GenBank/DDBJ databases">
        <authorList>
            <person name="Weinstock G."/>
            <person name="Sodergren E."/>
            <person name="Clifton S."/>
            <person name="Fulton L."/>
            <person name="Fulton B."/>
            <person name="Courtney L."/>
            <person name="Fronick C."/>
            <person name="Harrison M."/>
            <person name="Strong C."/>
            <person name="Farmer C."/>
            <person name="Delahaunty K."/>
            <person name="Markovic C."/>
            <person name="Hall O."/>
            <person name="Minx P."/>
            <person name="Tomlinson C."/>
            <person name="Mitreva M."/>
            <person name="Nelson J."/>
            <person name="Hou S."/>
            <person name="Wollam A."/>
            <person name="Pepin K.H."/>
            <person name="Johnson M."/>
            <person name="Bhonagiri V."/>
            <person name="Nash W.E."/>
            <person name="Warren W."/>
            <person name="Chinwalla A."/>
            <person name="Mardis E.R."/>
            <person name="Wilson R.K."/>
        </authorList>
    </citation>
    <scope>NUCLEOTIDE SEQUENCE [LARGE SCALE GENOMIC DNA]</scope>
    <source>
        <strain evidence="5 6">L1-82</strain>
    </source>
</reference>
<accession>C7G9E8</accession>
<keyword evidence="3 5" id="KW-0808">Transferase</keyword>
<evidence type="ECO:0000256" key="1">
    <source>
        <dbReference type="ARBA" id="ARBA00006739"/>
    </source>
</evidence>
<dbReference type="InterPro" id="IPR029044">
    <property type="entry name" value="Nucleotide-diphossugar_trans"/>
</dbReference>
<dbReference type="EC" id="2.4.-.-" evidence="5"/>
<proteinExistence type="inferred from homology"/>
<evidence type="ECO:0000256" key="2">
    <source>
        <dbReference type="ARBA" id="ARBA00022676"/>
    </source>
</evidence>
<organism evidence="5 6">
    <name type="scientific">Roseburia intestinalis L1-82</name>
    <dbReference type="NCBI Taxonomy" id="536231"/>
    <lineage>
        <taxon>Bacteria</taxon>
        <taxon>Bacillati</taxon>
        <taxon>Bacillota</taxon>
        <taxon>Clostridia</taxon>
        <taxon>Lachnospirales</taxon>
        <taxon>Lachnospiraceae</taxon>
        <taxon>Roseburia</taxon>
    </lineage>
</organism>
<gene>
    <name evidence="5" type="ORF">ROSINTL182_06527</name>
</gene>
<evidence type="ECO:0000313" key="5">
    <source>
        <dbReference type="EMBL" id="EEV01498.1"/>
    </source>
</evidence>
<evidence type="ECO:0000313" key="6">
    <source>
        <dbReference type="Proteomes" id="UP000004828"/>
    </source>
</evidence>
<dbReference type="SUPFAM" id="SSF53448">
    <property type="entry name" value="Nucleotide-diphospho-sugar transferases"/>
    <property type="match status" value="1"/>
</dbReference>
<dbReference type="Pfam" id="PF00535">
    <property type="entry name" value="Glycos_transf_2"/>
    <property type="match status" value="1"/>
</dbReference>
<dbReference type="Proteomes" id="UP000004828">
    <property type="component" value="Unassembled WGS sequence"/>
</dbReference>
<dbReference type="PANTHER" id="PTHR43685:SF5">
    <property type="entry name" value="GLYCOSYLTRANSFERASE EPSE-RELATED"/>
    <property type="match status" value="1"/>
</dbReference>
<name>C7G9E8_9FIRM</name>
<dbReference type="InterPro" id="IPR050834">
    <property type="entry name" value="Glycosyltransf_2"/>
</dbReference>
<dbReference type="GO" id="GO:0016757">
    <property type="term" value="F:glycosyltransferase activity"/>
    <property type="evidence" value="ECO:0007669"/>
    <property type="project" value="UniProtKB-KW"/>
</dbReference>
<keyword evidence="2 5" id="KW-0328">Glycosyltransferase</keyword>
<dbReference type="Gene3D" id="3.90.550.10">
    <property type="entry name" value="Spore Coat Polysaccharide Biosynthesis Protein SpsA, Chain A"/>
    <property type="match status" value="1"/>
</dbReference>
<dbReference type="PANTHER" id="PTHR43685">
    <property type="entry name" value="GLYCOSYLTRANSFERASE"/>
    <property type="match status" value="1"/>
</dbReference>
<protein>
    <submittedName>
        <fullName evidence="5">Glycosyltransferase, group 2 family protein</fullName>
        <ecNumber evidence="5">2.4.-.-</ecNumber>
    </submittedName>
</protein>